<evidence type="ECO:0000256" key="6">
    <source>
        <dbReference type="SAM" id="SignalP"/>
    </source>
</evidence>
<evidence type="ECO:0000256" key="1">
    <source>
        <dbReference type="ARBA" id="ARBA00001974"/>
    </source>
</evidence>
<dbReference type="SUPFAM" id="SSF56176">
    <property type="entry name" value="FAD-binding/transporter-associated domain-like"/>
    <property type="match status" value="1"/>
</dbReference>
<keyword evidence="3" id="KW-0285">Flavoprotein</keyword>
<evidence type="ECO:0000256" key="3">
    <source>
        <dbReference type="ARBA" id="ARBA00022630"/>
    </source>
</evidence>
<comment type="cofactor">
    <cofactor evidence="1">
        <name>FAD</name>
        <dbReference type="ChEBI" id="CHEBI:57692"/>
    </cofactor>
</comment>
<keyword evidence="5" id="KW-0560">Oxidoreductase</keyword>
<feature type="domain" description="FAD-binding PCMH-type" evidence="7">
    <location>
        <begin position="122"/>
        <end position="306"/>
    </location>
</feature>
<proteinExistence type="inferred from homology"/>
<feature type="chain" id="PRO_5005195287" evidence="6">
    <location>
        <begin position="22"/>
        <end position="592"/>
    </location>
</feature>
<dbReference type="InterPro" id="IPR012951">
    <property type="entry name" value="BBE"/>
</dbReference>
<dbReference type="Pfam" id="PF08031">
    <property type="entry name" value="BBE"/>
    <property type="match status" value="1"/>
</dbReference>
<dbReference type="STRING" id="1429867.A0A0G4P0B9"/>
<dbReference type="PANTHER" id="PTHR42973:SF39">
    <property type="entry name" value="FAD-BINDING PCMH-TYPE DOMAIN-CONTAINING PROTEIN"/>
    <property type="match status" value="1"/>
</dbReference>
<comment type="similarity">
    <text evidence="2">Belongs to the oxygen-dependent FAD-linked oxidoreductase family.</text>
</comment>
<dbReference type="PROSITE" id="PS51387">
    <property type="entry name" value="FAD_PCMH"/>
    <property type="match status" value="1"/>
</dbReference>
<dbReference type="InterPro" id="IPR036318">
    <property type="entry name" value="FAD-bd_PCMH-like_sf"/>
</dbReference>
<keyword evidence="9" id="KW-1185">Reference proteome</keyword>
<dbReference type="AlphaFoldDB" id="A0A0G4P0B9"/>
<dbReference type="InterPro" id="IPR016166">
    <property type="entry name" value="FAD-bd_PCMH"/>
</dbReference>
<dbReference type="Pfam" id="PF01565">
    <property type="entry name" value="FAD_binding_4"/>
    <property type="match status" value="1"/>
</dbReference>
<gene>
    <name evidence="8" type="ORF">PCAMFM013_S003g000567</name>
</gene>
<feature type="signal peptide" evidence="6">
    <location>
        <begin position="1"/>
        <end position="21"/>
    </location>
</feature>
<dbReference type="InterPro" id="IPR016169">
    <property type="entry name" value="FAD-bd_PCMH_sub2"/>
</dbReference>
<evidence type="ECO:0000256" key="5">
    <source>
        <dbReference type="ARBA" id="ARBA00023002"/>
    </source>
</evidence>
<dbReference type="GO" id="GO:0016491">
    <property type="term" value="F:oxidoreductase activity"/>
    <property type="evidence" value="ECO:0007669"/>
    <property type="project" value="UniProtKB-KW"/>
</dbReference>
<dbReference type="Proteomes" id="UP000053732">
    <property type="component" value="Unassembled WGS sequence"/>
</dbReference>
<evidence type="ECO:0000259" key="7">
    <source>
        <dbReference type="PROSITE" id="PS51387"/>
    </source>
</evidence>
<name>A0A0G4P0B9_PENC3</name>
<dbReference type="InterPro" id="IPR006094">
    <property type="entry name" value="Oxid_FAD_bind_N"/>
</dbReference>
<accession>A0A0G4P0B9</accession>
<protein>
    <submittedName>
        <fullName evidence="8">Berberine/berberine-like</fullName>
    </submittedName>
</protein>
<dbReference type="InterPro" id="IPR050416">
    <property type="entry name" value="FAD-linked_Oxidoreductase"/>
</dbReference>
<dbReference type="EMBL" id="HG793136">
    <property type="protein sequence ID" value="CRL19776.1"/>
    <property type="molecule type" value="Genomic_DNA"/>
</dbReference>
<dbReference type="Gene3D" id="3.30.465.10">
    <property type="match status" value="2"/>
</dbReference>
<evidence type="ECO:0000256" key="2">
    <source>
        <dbReference type="ARBA" id="ARBA00005466"/>
    </source>
</evidence>
<dbReference type="GO" id="GO:0071949">
    <property type="term" value="F:FAD binding"/>
    <property type="evidence" value="ECO:0007669"/>
    <property type="project" value="InterPro"/>
</dbReference>
<sequence>MMFQFMGTACLGFALSWLIFAHYIQTSCRCQPWESCWPSREEWNSLNRSMDFNLFRLVPTASVCYHPSLDPHRCEEVIRMSKDSGWRASQPGALQDWVWEASQSIDDACPLRSQMKNRTQCHQGRIPLYSAMVSSAKHIQEAVMFSKHHNLRLIVRNTGHDLAGRSSSPNALQIHTNRLQGVHFHENFQLRGSQRSFGPAVSVEAGVLMGDLYAKSAQNGYIVVGGDCPTVGVAGGFLQGGGVSDFLSLHHGLAVDNALEFEVVTASGDIILANAIHNSELFWALRGGGGGTFGIVTRVTMRVFPDVPAVVAELGVQTSHSHDNYSRSLAVFFNVLQRLNRESVGGQLIMTVISEHSIQVKLKMFFLNQTKTAIVNQRMQPFVEDINRIEGHVTYESASLSKLSMNYRKVPDIHTDNDYGIIGSSVAISNNLFNASNGPTHVAEALAQLPMRPGDLLFTSNLGGQVMKNGELMETSMHPDWRHAAQLMNFVRPVESTKDGKSEALQNLSNILMPLLYAVDPGFRLSYRNVGDPNEKNFQQVYWGQSYTRLLQLKRQWDPQGLFVSKLGVGSEEWDSEGMCRTRQRSWIKWMH</sequence>
<keyword evidence="4" id="KW-0274">FAD</keyword>
<evidence type="ECO:0000256" key="4">
    <source>
        <dbReference type="ARBA" id="ARBA00022827"/>
    </source>
</evidence>
<dbReference type="PANTHER" id="PTHR42973">
    <property type="entry name" value="BINDING OXIDOREDUCTASE, PUTATIVE (AFU_ORTHOLOGUE AFUA_1G17690)-RELATED"/>
    <property type="match status" value="1"/>
</dbReference>
<reference evidence="8 9" key="1">
    <citation type="journal article" date="2014" name="Nat. Commun.">
        <title>Multiple recent horizontal transfers of a large genomic region in cheese making fungi.</title>
        <authorList>
            <person name="Cheeseman K."/>
            <person name="Ropars J."/>
            <person name="Renault P."/>
            <person name="Dupont J."/>
            <person name="Gouzy J."/>
            <person name="Branca A."/>
            <person name="Abraham A.L."/>
            <person name="Ceppi M."/>
            <person name="Conseiller E."/>
            <person name="Debuchy R."/>
            <person name="Malagnac F."/>
            <person name="Goarin A."/>
            <person name="Silar P."/>
            <person name="Lacoste S."/>
            <person name="Sallet E."/>
            <person name="Bensimon A."/>
            <person name="Giraud T."/>
            <person name="Brygoo Y."/>
        </authorList>
    </citation>
    <scope>NUCLEOTIDE SEQUENCE [LARGE SCALE GENOMIC DNA]</scope>
    <source>
        <strain evidence="9">FM 013</strain>
    </source>
</reference>
<keyword evidence="6" id="KW-0732">Signal</keyword>
<evidence type="ECO:0000313" key="9">
    <source>
        <dbReference type="Proteomes" id="UP000053732"/>
    </source>
</evidence>
<organism evidence="8 9">
    <name type="scientific">Penicillium camemberti (strain FM 013)</name>
    <dbReference type="NCBI Taxonomy" id="1429867"/>
    <lineage>
        <taxon>Eukaryota</taxon>
        <taxon>Fungi</taxon>
        <taxon>Dikarya</taxon>
        <taxon>Ascomycota</taxon>
        <taxon>Pezizomycotina</taxon>
        <taxon>Eurotiomycetes</taxon>
        <taxon>Eurotiomycetidae</taxon>
        <taxon>Eurotiales</taxon>
        <taxon>Aspergillaceae</taxon>
        <taxon>Penicillium</taxon>
    </lineage>
</organism>
<evidence type="ECO:0000313" key="8">
    <source>
        <dbReference type="EMBL" id="CRL19776.1"/>
    </source>
</evidence>